<accession>A0A2X4RFK6</accession>
<sequence length="29" mass="3134">MISLVLLVPLGLALFAILMEKLEATAFES</sequence>
<reference evidence="1 2" key="1">
    <citation type="submission" date="2018-06" db="EMBL/GenBank/DDBJ databases">
        <authorList>
            <consortium name="Pathogen Informatics"/>
            <person name="Doyle S."/>
        </authorList>
    </citation>
    <scope>NUCLEOTIDE SEQUENCE [LARGE SCALE GENOMIC DNA]</scope>
    <source>
        <strain evidence="1 2">NCTC10288</strain>
    </source>
</reference>
<evidence type="ECO:0000313" key="1">
    <source>
        <dbReference type="EMBL" id="SQI01016.1"/>
    </source>
</evidence>
<dbReference type="AlphaFoldDB" id="A0A2X4RFK6"/>
<dbReference type="KEGG" id="cmin:NCTC10288_02340"/>
<dbReference type="Proteomes" id="UP000249264">
    <property type="component" value="Chromosome 1"/>
</dbReference>
<protein>
    <submittedName>
        <fullName evidence="1">Uncharacterized protein</fullName>
    </submittedName>
</protein>
<dbReference type="EMBL" id="LS483460">
    <property type="protein sequence ID" value="SQI01016.1"/>
    <property type="molecule type" value="Genomic_DNA"/>
</dbReference>
<proteinExistence type="predicted"/>
<organism evidence="1 2">
    <name type="scientific">Corynebacterium minutissimum</name>
    <dbReference type="NCBI Taxonomy" id="38301"/>
    <lineage>
        <taxon>Bacteria</taxon>
        <taxon>Bacillati</taxon>
        <taxon>Actinomycetota</taxon>
        <taxon>Actinomycetes</taxon>
        <taxon>Mycobacteriales</taxon>
        <taxon>Corynebacteriaceae</taxon>
        <taxon>Corynebacterium</taxon>
    </lineage>
</organism>
<name>A0A2X4RFK6_9CORY</name>
<evidence type="ECO:0000313" key="2">
    <source>
        <dbReference type="Proteomes" id="UP000249264"/>
    </source>
</evidence>
<gene>
    <name evidence="1" type="ORF">NCTC10288_02340</name>
</gene>